<keyword evidence="5" id="KW-1185">Reference proteome</keyword>
<protein>
    <recommendedName>
        <fullName evidence="3">Ferric reductase NAD binding domain-containing protein</fullName>
    </recommendedName>
</protein>
<keyword evidence="1" id="KW-0560">Oxidoreductase</keyword>
<dbReference type="InterPro" id="IPR039261">
    <property type="entry name" value="FNR_nucleotide-bd"/>
</dbReference>
<proteinExistence type="predicted"/>
<evidence type="ECO:0000256" key="2">
    <source>
        <dbReference type="SAM" id="MobiDB-lite"/>
    </source>
</evidence>
<dbReference type="Pfam" id="PF08030">
    <property type="entry name" value="NAD_binding_6"/>
    <property type="match status" value="1"/>
</dbReference>
<organism evidence="4 5">
    <name type="scientific">Gonapodya prolifera (strain JEL478)</name>
    <name type="common">Monoblepharis prolifera</name>
    <dbReference type="NCBI Taxonomy" id="1344416"/>
    <lineage>
        <taxon>Eukaryota</taxon>
        <taxon>Fungi</taxon>
        <taxon>Fungi incertae sedis</taxon>
        <taxon>Chytridiomycota</taxon>
        <taxon>Chytridiomycota incertae sedis</taxon>
        <taxon>Monoblepharidomycetes</taxon>
        <taxon>Monoblepharidales</taxon>
        <taxon>Gonapodyaceae</taxon>
        <taxon>Gonapodya</taxon>
    </lineage>
</organism>
<dbReference type="GO" id="GO:0016491">
    <property type="term" value="F:oxidoreductase activity"/>
    <property type="evidence" value="ECO:0007669"/>
    <property type="project" value="UniProtKB-KW"/>
</dbReference>
<evidence type="ECO:0000313" key="4">
    <source>
        <dbReference type="EMBL" id="KXS15406.1"/>
    </source>
</evidence>
<gene>
    <name evidence="4" type="ORF">M427DRAFT_155356</name>
</gene>
<dbReference type="Proteomes" id="UP000070544">
    <property type="component" value="Unassembled WGS sequence"/>
</dbReference>
<dbReference type="InterPro" id="IPR013121">
    <property type="entry name" value="Fe_red_NAD-bd_6"/>
</dbReference>
<dbReference type="SUPFAM" id="SSF52343">
    <property type="entry name" value="Ferredoxin reductase-like, C-terminal NADP-linked domain"/>
    <property type="match status" value="1"/>
</dbReference>
<reference evidence="4 5" key="1">
    <citation type="journal article" date="2015" name="Genome Biol. Evol.">
        <title>Phylogenomic analyses indicate that early fungi evolved digesting cell walls of algal ancestors of land plants.</title>
        <authorList>
            <person name="Chang Y."/>
            <person name="Wang S."/>
            <person name="Sekimoto S."/>
            <person name="Aerts A.L."/>
            <person name="Choi C."/>
            <person name="Clum A."/>
            <person name="LaButti K.M."/>
            <person name="Lindquist E.A."/>
            <person name="Yee Ngan C."/>
            <person name="Ohm R.A."/>
            <person name="Salamov A.A."/>
            <person name="Grigoriev I.V."/>
            <person name="Spatafora J.W."/>
            <person name="Berbee M.L."/>
        </authorList>
    </citation>
    <scope>NUCLEOTIDE SEQUENCE [LARGE SCALE GENOMIC DNA]</scope>
    <source>
        <strain evidence="4 5">JEL478</strain>
    </source>
</reference>
<dbReference type="AlphaFoldDB" id="A0A139AF12"/>
<feature type="non-terminal residue" evidence="4">
    <location>
        <position position="148"/>
    </location>
</feature>
<dbReference type="Gene3D" id="3.40.50.80">
    <property type="entry name" value="Nucleotide-binding domain of ferredoxin-NADP reductase (FNR) module"/>
    <property type="match status" value="1"/>
</dbReference>
<evidence type="ECO:0000256" key="1">
    <source>
        <dbReference type="ARBA" id="ARBA00023002"/>
    </source>
</evidence>
<accession>A0A139AF12</accession>
<evidence type="ECO:0000259" key="3">
    <source>
        <dbReference type="Pfam" id="PF08030"/>
    </source>
</evidence>
<feature type="domain" description="Ferric reductase NAD binding" evidence="3">
    <location>
        <begin position="2"/>
        <end position="141"/>
    </location>
</feature>
<dbReference type="EMBL" id="KQ965762">
    <property type="protein sequence ID" value="KXS15406.1"/>
    <property type="molecule type" value="Genomic_DNA"/>
</dbReference>
<evidence type="ECO:0000313" key="5">
    <source>
        <dbReference type="Proteomes" id="UP000070544"/>
    </source>
</evidence>
<name>A0A139AF12_GONPJ</name>
<sequence length="148" mass="15753">MAAGTGLSPAVGVARTAISSKGVSEVILAWGVRSGSGVEGVSLIGDLFEEGKNSNVEVRISVYSTVSKVKAQELISENVTLQENEDEERESLEDHKNESTSRASPVRVNGRMDHSNVLLSNVPSSCQSLLVFVCGPRDFTTSAMRAIQ</sequence>
<feature type="region of interest" description="Disordered" evidence="2">
    <location>
        <begin position="77"/>
        <end position="108"/>
    </location>
</feature>